<reference evidence="1 2" key="1">
    <citation type="journal article" date="2018" name="BMC Genomics">
        <title>The genome of Naegleria lovaniensis, the basis for a comparative approach to unravel pathogenicity factors of the human pathogenic amoeba N. fowleri.</title>
        <authorList>
            <person name="Liechti N."/>
            <person name="Schurch N."/>
            <person name="Bruggmann R."/>
            <person name="Wittwer M."/>
        </authorList>
    </citation>
    <scope>NUCLEOTIDE SEQUENCE [LARGE SCALE GENOMIC DNA]</scope>
    <source>
        <strain evidence="1 2">ATCC 30569</strain>
    </source>
</reference>
<evidence type="ECO:0000313" key="1">
    <source>
        <dbReference type="EMBL" id="KAG2387478.1"/>
    </source>
</evidence>
<organism evidence="1 2">
    <name type="scientific">Naegleria lovaniensis</name>
    <name type="common">Amoeba</name>
    <dbReference type="NCBI Taxonomy" id="51637"/>
    <lineage>
        <taxon>Eukaryota</taxon>
        <taxon>Discoba</taxon>
        <taxon>Heterolobosea</taxon>
        <taxon>Tetramitia</taxon>
        <taxon>Eutetramitia</taxon>
        <taxon>Vahlkampfiidae</taxon>
        <taxon>Naegleria</taxon>
    </lineage>
</organism>
<proteinExistence type="predicted"/>
<dbReference type="Proteomes" id="UP000816034">
    <property type="component" value="Unassembled WGS sequence"/>
</dbReference>
<accession>A0AA88GXG0</accession>
<dbReference type="RefSeq" id="XP_044551470.1">
    <property type="nucleotide sequence ID" value="XM_044691159.1"/>
</dbReference>
<dbReference type="AlphaFoldDB" id="A0AA88GXG0"/>
<keyword evidence="2" id="KW-1185">Reference proteome</keyword>
<dbReference type="EMBL" id="PYSW02000013">
    <property type="protein sequence ID" value="KAG2387478.1"/>
    <property type="molecule type" value="Genomic_DNA"/>
</dbReference>
<dbReference type="GO" id="GO:0000209">
    <property type="term" value="P:protein polyubiquitination"/>
    <property type="evidence" value="ECO:0007669"/>
    <property type="project" value="TreeGrafter"/>
</dbReference>
<sequence length="400" mass="45293">MLVNSLSSHEDPHFFFNIHAQAVTLVLIDNDIHEASLNDEFYTSMNELSSRGLLLDKLKTKLRKTRNKPFSLAFKNIFTIDKMSFHKSRALYAAHSNKQLTFSYPLDVKISYTHQCFCVSDNGNDRILIFDLESKQLIMNFKNSSTVQAGHLYIEELFNSENTEYSRATETVQEDALYFASHGNSISKYNLNEILKNGKKSDMIWKCSNFKVVTGIALFKQKFPNQVFVGDFADRCVKILDSENGQILQTFYVEGCPWGLEFNTINGDLIVSNNSSSGINIYRNSGMIENSDELGNNSSIKEAPVWKCIRTVGTHGSTVGCFSFPRGMTFDSCSDLLLVIDHMNCRMQVMNLHDGTVVKCFGSKGRGESQFMLPDGHCLNRLTGELFLCDTHNQRVQIFV</sequence>
<protein>
    <submittedName>
        <fullName evidence="1">Uncharacterized protein</fullName>
    </submittedName>
</protein>
<dbReference type="GeneID" id="68094266"/>
<dbReference type="PANTHER" id="PTHR24104">
    <property type="entry name" value="E3 UBIQUITIN-PROTEIN LIGASE NHLRC1-RELATED"/>
    <property type="match status" value="1"/>
</dbReference>
<dbReference type="GO" id="GO:0008270">
    <property type="term" value="F:zinc ion binding"/>
    <property type="evidence" value="ECO:0007669"/>
    <property type="project" value="UniProtKB-KW"/>
</dbReference>
<name>A0AA88GXG0_NAELO</name>
<dbReference type="Gene3D" id="2.120.10.30">
    <property type="entry name" value="TolB, C-terminal domain"/>
    <property type="match status" value="2"/>
</dbReference>
<gene>
    <name evidence="1" type="ORF">C9374_001810</name>
</gene>
<dbReference type="InterPro" id="IPR011042">
    <property type="entry name" value="6-blade_b-propeller_TolB-like"/>
</dbReference>
<comment type="caution">
    <text evidence="1">The sequence shown here is derived from an EMBL/GenBank/DDBJ whole genome shotgun (WGS) entry which is preliminary data.</text>
</comment>
<dbReference type="SUPFAM" id="SSF63825">
    <property type="entry name" value="YWTD domain"/>
    <property type="match status" value="1"/>
</dbReference>
<dbReference type="InterPro" id="IPR050952">
    <property type="entry name" value="TRIM-NHL_E3_ligases"/>
</dbReference>
<evidence type="ECO:0000313" key="2">
    <source>
        <dbReference type="Proteomes" id="UP000816034"/>
    </source>
</evidence>
<dbReference type="PANTHER" id="PTHR24104:SF25">
    <property type="entry name" value="PROTEIN LIN-41"/>
    <property type="match status" value="1"/>
</dbReference>
<dbReference type="GO" id="GO:0061630">
    <property type="term" value="F:ubiquitin protein ligase activity"/>
    <property type="evidence" value="ECO:0007669"/>
    <property type="project" value="TreeGrafter"/>
</dbReference>
<dbReference type="GO" id="GO:0043161">
    <property type="term" value="P:proteasome-mediated ubiquitin-dependent protein catabolic process"/>
    <property type="evidence" value="ECO:0007669"/>
    <property type="project" value="TreeGrafter"/>
</dbReference>